<dbReference type="OrthoDB" id="3069231at2759"/>
<evidence type="ECO:0008006" key="3">
    <source>
        <dbReference type="Google" id="ProtNLM"/>
    </source>
</evidence>
<evidence type="ECO:0000313" key="1">
    <source>
        <dbReference type="EMBL" id="KDR69282.1"/>
    </source>
</evidence>
<name>A0A067SGY6_GALM3</name>
<dbReference type="AlphaFoldDB" id="A0A067SGY6"/>
<dbReference type="EMBL" id="KL142403">
    <property type="protein sequence ID" value="KDR69282.1"/>
    <property type="molecule type" value="Genomic_DNA"/>
</dbReference>
<protein>
    <recommendedName>
        <fullName evidence="3">F-box domain-containing protein</fullName>
    </recommendedName>
</protein>
<reference evidence="2" key="1">
    <citation type="journal article" date="2014" name="Proc. Natl. Acad. Sci. U.S.A.">
        <title>Extensive sampling of basidiomycete genomes demonstrates inadequacy of the white-rot/brown-rot paradigm for wood decay fungi.</title>
        <authorList>
            <person name="Riley R."/>
            <person name="Salamov A.A."/>
            <person name="Brown D.W."/>
            <person name="Nagy L.G."/>
            <person name="Floudas D."/>
            <person name="Held B.W."/>
            <person name="Levasseur A."/>
            <person name="Lombard V."/>
            <person name="Morin E."/>
            <person name="Otillar R."/>
            <person name="Lindquist E.A."/>
            <person name="Sun H."/>
            <person name="LaButti K.M."/>
            <person name="Schmutz J."/>
            <person name="Jabbour D."/>
            <person name="Luo H."/>
            <person name="Baker S.E."/>
            <person name="Pisabarro A.G."/>
            <person name="Walton J.D."/>
            <person name="Blanchette R.A."/>
            <person name="Henrissat B."/>
            <person name="Martin F."/>
            <person name="Cullen D."/>
            <person name="Hibbett D.S."/>
            <person name="Grigoriev I.V."/>
        </authorList>
    </citation>
    <scope>NUCLEOTIDE SEQUENCE [LARGE SCALE GENOMIC DNA]</scope>
    <source>
        <strain evidence="2">CBS 339.88</strain>
    </source>
</reference>
<dbReference type="Proteomes" id="UP000027222">
    <property type="component" value="Unassembled WGS sequence"/>
</dbReference>
<sequence>MSNTDFPGELPQEIYDETIGLLRDDPDALRACALAFRQLLPTSQKLLFKRLALLLGSRILSLEYLNGPRLERILADSPHIGSYVEFLEISEATDVEAGFNYTDYSAEQRRASKYGEYLSRNLTLAFCLPRFCRLKCLSLQYRHMSGSARTVLENTFRQSTLTCINIHSMHPFILQRCRNMKHLSICPLDYDDPPKRTPGIDRPVLESLHITLNQRLEVITFVHTLTEQVINISHLKKLFVVCKDGALSHATLWNLLLGSKTSLEELVFDPCLEAVRHPIAIPRNYLNFGILKALRRMRIRLAMTYRPINPICSMGWFVGIFRTMPLSKENCLEELTIEVIYKSIMTIDTAPWSELFTLLATPDRFPCFKKLRVTILSFRDGQAEEIISDLESCLIDLRETGISVELLVAGQGPDYLSTFWPDTSWNSILI</sequence>
<gene>
    <name evidence="1" type="ORF">GALMADRAFT_230784</name>
</gene>
<keyword evidence="2" id="KW-1185">Reference proteome</keyword>
<proteinExistence type="predicted"/>
<dbReference type="HOGENOM" id="CLU_637851_0_0_1"/>
<organism evidence="1 2">
    <name type="scientific">Galerina marginata (strain CBS 339.88)</name>
    <dbReference type="NCBI Taxonomy" id="685588"/>
    <lineage>
        <taxon>Eukaryota</taxon>
        <taxon>Fungi</taxon>
        <taxon>Dikarya</taxon>
        <taxon>Basidiomycota</taxon>
        <taxon>Agaricomycotina</taxon>
        <taxon>Agaricomycetes</taxon>
        <taxon>Agaricomycetidae</taxon>
        <taxon>Agaricales</taxon>
        <taxon>Agaricineae</taxon>
        <taxon>Strophariaceae</taxon>
        <taxon>Galerina</taxon>
    </lineage>
</organism>
<accession>A0A067SGY6</accession>
<evidence type="ECO:0000313" key="2">
    <source>
        <dbReference type="Proteomes" id="UP000027222"/>
    </source>
</evidence>